<dbReference type="HAMAP" id="MF_00526">
    <property type="entry name" value="Me_Asp_mutase_S"/>
    <property type="match status" value="1"/>
</dbReference>
<reference evidence="9" key="1">
    <citation type="submission" date="2016-01" db="EMBL/GenBank/DDBJ databases">
        <authorList>
            <person name="Mitreva M."/>
            <person name="Pepin K.H."/>
            <person name="Mihindukulasuriya K.A."/>
            <person name="Fulton R."/>
            <person name="Fronick C."/>
            <person name="O'Laughlin M."/>
            <person name="Miner T."/>
            <person name="Herter B."/>
            <person name="Rosa B.A."/>
            <person name="Cordes M."/>
            <person name="Tomlinson C."/>
            <person name="Wollam A."/>
            <person name="Palsikar V.B."/>
            <person name="Mardis E.R."/>
            <person name="Wilson R.K."/>
        </authorList>
    </citation>
    <scope>NUCLEOTIDE SEQUENCE [LARGE SCALE GENOMIC DNA]</scope>
    <source>
        <strain evidence="9">MJR7757B</strain>
    </source>
</reference>
<feature type="binding site" evidence="6">
    <location>
        <begin position="82"/>
        <end position="84"/>
    </location>
    <ligand>
        <name>adenosylcob(III)alamin</name>
        <dbReference type="ChEBI" id="CHEBI:18408"/>
    </ligand>
</feature>
<comment type="caution">
    <text evidence="8">The sequence shown here is derived from an EMBL/GenBank/DDBJ whole genome shotgun (WGS) entry which is preliminary data.</text>
</comment>
<dbReference type="PROSITE" id="PS51332">
    <property type="entry name" value="B12_BINDING"/>
    <property type="match status" value="1"/>
</dbReference>
<dbReference type="STRING" id="1408287.GCA_000493815_01222"/>
<dbReference type="SUPFAM" id="SSF52242">
    <property type="entry name" value="Cobalamin (vitamin B12)-binding domain"/>
    <property type="match status" value="1"/>
</dbReference>
<comment type="function">
    <text evidence="6">Catalyzes the carbon skeleton rearrangement of L-glutamate to L-threo-3-methylaspartate ((2S,3S)-3-methylaspartate).</text>
</comment>
<sequence>MYIKNFSYIPIYKYLDLEELKMAKKKIVIGVIGSDCHTVGNKIIHSKLEENGFDVINIGALSPQIDFINAALESNSDAIIVSSIYGYGELDCQGIREKCDEYGLKNILLYIGGNIGSNSEEWEKTKKRFKEMGFDRIYKPGTPIEETIIDLKKDFEVEK</sequence>
<dbReference type="GO" id="GO:0050097">
    <property type="term" value="F:methylaspartate mutase activity"/>
    <property type="evidence" value="ECO:0007669"/>
    <property type="project" value="UniProtKB-UniRule"/>
</dbReference>
<dbReference type="InterPro" id="IPR006158">
    <property type="entry name" value="Cobalamin-bd"/>
</dbReference>
<keyword evidence="3 6" id="KW-0479">Metal-binding</keyword>
<dbReference type="GO" id="GO:0031419">
    <property type="term" value="F:cobalamin binding"/>
    <property type="evidence" value="ECO:0007669"/>
    <property type="project" value="UniProtKB-KW"/>
</dbReference>
<feature type="binding site" evidence="6">
    <location>
        <begin position="34"/>
        <end position="38"/>
    </location>
    <ligand>
        <name>adenosylcob(III)alamin</name>
        <dbReference type="ChEBI" id="CHEBI:18408"/>
    </ligand>
</feature>
<dbReference type="GO" id="GO:0019670">
    <property type="term" value="P:anaerobic L-glutamate catabolic process"/>
    <property type="evidence" value="ECO:0007669"/>
    <property type="project" value="InterPro"/>
</dbReference>
<dbReference type="CDD" id="cd02072">
    <property type="entry name" value="Glm_B12_BD"/>
    <property type="match status" value="1"/>
</dbReference>
<comment type="subunit">
    <text evidence="6">Heterotetramer composed of 2 epsilon subunits (GlmE) and 2 sigma subunits (GlmS). GlmE exists as a homodimer and GlmS as a monomer.</text>
</comment>
<evidence type="ECO:0000256" key="3">
    <source>
        <dbReference type="ARBA" id="ARBA00022723"/>
    </source>
</evidence>
<organism evidence="8 9">
    <name type="scientific">Fusobacterium nucleatum</name>
    <dbReference type="NCBI Taxonomy" id="851"/>
    <lineage>
        <taxon>Bacteria</taxon>
        <taxon>Fusobacteriati</taxon>
        <taxon>Fusobacteriota</taxon>
        <taxon>Fusobacteriia</taxon>
        <taxon>Fusobacteriales</taxon>
        <taxon>Fusobacteriaceae</taxon>
        <taxon>Fusobacterium</taxon>
    </lineage>
</organism>
<name>A0A133NGN0_FUSNU</name>
<dbReference type="PATRIC" id="fig|851.8.peg.2140"/>
<dbReference type="eggNOG" id="COG2185">
    <property type="taxonomic scope" value="Bacteria"/>
</dbReference>
<evidence type="ECO:0000256" key="4">
    <source>
        <dbReference type="ARBA" id="ARBA00023235"/>
    </source>
</evidence>
<evidence type="ECO:0000313" key="9">
    <source>
        <dbReference type="Proteomes" id="UP000070401"/>
    </source>
</evidence>
<accession>A0A133NGN0</accession>
<dbReference type="UniPathway" id="UPA00561">
    <property type="reaction ID" value="UER00617"/>
</dbReference>
<feature type="binding site" description="axial binding residue" evidence="6">
    <location>
        <position position="37"/>
    </location>
    <ligand>
        <name>adenosylcob(III)alamin</name>
        <dbReference type="ChEBI" id="CHEBI:18408"/>
    </ligand>
    <ligandPart>
        <name>Co</name>
        <dbReference type="ChEBI" id="CHEBI:27638"/>
    </ligandPart>
</feature>
<evidence type="ECO:0000313" key="8">
    <source>
        <dbReference type="EMBL" id="KXA15454.1"/>
    </source>
</evidence>
<evidence type="ECO:0000256" key="5">
    <source>
        <dbReference type="ARBA" id="ARBA00023285"/>
    </source>
</evidence>
<keyword evidence="4 6" id="KW-0413">Isomerase</keyword>
<proteinExistence type="inferred from homology"/>
<evidence type="ECO:0000256" key="2">
    <source>
        <dbReference type="ARBA" id="ARBA00022628"/>
    </source>
</evidence>
<keyword evidence="5 6" id="KW-0170">Cobalt</keyword>
<dbReference type="Pfam" id="PF02310">
    <property type="entry name" value="B12-binding"/>
    <property type="match status" value="1"/>
</dbReference>
<protein>
    <recommendedName>
        <fullName evidence="6">Glutamate mutase sigma subunit</fullName>
        <ecNumber evidence="6">5.4.99.1</ecNumber>
    </recommendedName>
    <alternativeName>
        <fullName evidence="6">Glutamate mutase S chain</fullName>
    </alternativeName>
    <alternativeName>
        <fullName evidence="6">Glutamate mutase small subunit</fullName>
    </alternativeName>
    <alternativeName>
        <fullName evidence="6">Methylaspartate mutase</fullName>
    </alternativeName>
</protein>
<dbReference type="NCBIfam" id="TIGR00640">
    <property type="entry name" value="acid_CoA_mut_C"/>
    <property type="match status" value="1"/>
</dbReference>
<evidence type="ECO:0000259" key="7">
    <source>
        <dbReference type="PROSITE" id="PS51332"/>
    </source>
</evidence>
<gene>
    <name evidence="6" type="primary">glmS</name>
    <name evidence="8" type="ORF">HMPREF3221_02121</name>
</gene>
<keyword evidence="9" id="KW-1185">Reference proteome</keyword>
<dbReference type="InterPro" id="IPR006159">
    <property type="entry name" value="Acid_CoA_mut_C"/>
</dbReference>
<feature type="domain" description="B12-binding" evidence="7">
    <location>
        <begin position="24"/>
        <end position="159"/>
    </location>
</feature>
<dbReference type="GO" id="GO:0019553">
    <property type="term" value="P:L-glutamate catabolic process via L-citramalate"/>
    <property type="evidence" value="ECO:0007669"/>
    <property type="project" value="UniProtKB-UniRule"/>
</dbReference>
<dbReference type="InterPro" id="IPR036724">
    <property type="entry name" value="Cobalamin-bd_sf"/>
</dbReference>
<comment type="pathway">
    <text evidence="6">Amino-acid degradation; L-glutamate degradation via mesaconate pathway; acetate and pyruvate from L-glutamate: step 1/4.</text>
</comment>
<evidence type="ECO:0000256" key="1">
    <source>
        <dbReference type="ARBA" id="ARBA00001922"/>
    </source>
</evidence>
<dbReference type="InterPro" id="IPR006394">
    <property type="entry name" value="GlmS"/>
</dbReference>
<dbReference type="NCBIfam" id="NF002612">
    <property type="entry name" value="PRK02261.1"/>
    <property type="match status" value="1"/>
</dbReference>
<dbReference type="Gene3D" id="3.40.50.280">
    <property type="entry name" value="Cobalamin-binding domain"/>
    <property type="match status" value="1"/>
</dbReference>
<dbReference type="GO" id="GO:0046872">
    <property type="term" value="F:metal ion binding"/>
    <property type="evidence" value="ECO:0007669"/>
    <property type="project" value="UniProtKB-KW"/>
</dbReference>
<comment type="caution">
    <text evidence="6">Lacks conserved residue(s) required for the propagation of feature annotation.</text>
</comment>
<dbReference type="AlphaFoldDB" id="A0A133NGN0"/>
<comment type="catalytic activity">
    <reaction evidence="6">
        <text>(2S,3S)-3-methyl-L-aspartate = L-glutamate</text>
        <dbReference type="Rhea" id="RHEA:12857"/>
        <dbReference type="ChEBI" id="CHEBI:29985"/>
        <dbReference type="ChEBI" id="CHEBI:58724"/>
        <dbReference type="EC" id="5.4.99.1"/>
    </reaction>
</comment>
<dbReference type="EMBL" id="LRPY01000233">
    <property type="protein sequence ID" value="KXA15454.1"/>
    <property type="molecule type" value="Genomic_DNA"/>
</dbReference>
<dbReference type="Proteomes" id="UP000070401">
    <property type="component" value="Unassembled WGS sequence"/>
</dbReference>
<keyword evidence="2 6" id="KW-0846">Cobalamin</keyword>
<dbReference type="NCBIfam" id="TIGR01501">
    <property type="entry name" value="MthylAspMutase"/>
    <property type="match status" value="1"/>
</dbReference>
<dbReference type="EC" id="5.4.99.1" evidence="6"/>
<comment type="cofactor">
    <cofactor evidence="1 6">
        <name>adenosylcob(III)alamin</name>
        <dbReference type="ChEBI" id="CHEBI:18408"/>
    </cofactor>
</comment>
<evidence type="ECO:0000256" key="6">
    <source>
        <dbReference type="HAMAP-Rule" id="MF_00526"/>
    </source>
</evidence>
<comment type="similarity">
    <text evidence="6">Belongs to the methylaspartate mutase GlmS subunit family.</text>
</comment>